<feature type="transmembrane region" description="Helical" evidence="6">
    <location>
        <begin position="138"/>
        <end position="156"/>
    </location>
</feature>
<evidence type="ECO:0000256" key="4">
    <source>
        <dbReference type="ARBA" id="ARBA00022989"/>
    </source>
</evidence>
<evidence type="ECO:0000256" key="1">
    <source>
        <dbReference type="ARBA" id="ARBA00004651"/>
    </source>
</evidence>
<feature type="transmembrane region" description="Helical" evidence="6">
    <location>
        <begin position="68"/>
        <end position="93"/>
    </location>
</feature>
<keyword evidence="2" id="KW-1003">Cell membrane</keyword>
<gene>
    <name evidence="7" type="ORF">PBV87_10740</name>
</gene>
<feature type="transmembrane region" description="Helical" evidence="6">
    <location>
        <begin position="105"/>
        <end position="126"/>
    </location>
</feature>
<organism evidence="7 8">
    <name type="scientific">Holtiella tumoricola</name>
    <dbReference type="NCBI Taxonomy" id="3018743"/>
    <lineage>
        <taxon>Bacteria</taxon>
        <taxon>Bacillati</taxon>
        <taxon>Bacillota</taxon>
        <taxon>Clostridia</taxon>
        <taxon>Lachnospirales</taxon>
        <taxon>Cellulosilyticaceae</taxon>
        <taxon>Holtiella</taxon>
    </lineage>
</organism>
<keyword evidence="5 6" id="KW-0472">Membrane</keyword>
<reference evidence="7" key="1">
    <citation type="journal article" date="2023" name="Int. J. Syst. Evol. Microbiol.">
        <title>&lt;i&gt;Holtiella tumoricola&lt;/i&gt; gen. nov. sp. nov., isolated from a human clinical sample.</title>
        <authorList>
            <person name="Allen-Vercoe E."/>
            <person name="Daigneault M.C."/>
            <person name="Vancuren S.J."/>
            <person name="Cochrane K."/>
            <person name="O'Neal L.L."/>
            <person name="Sankaranarayanan K."/>
            <person name="Lawson P.A."/>
        </authorList>
    </citation>
    <scope>NUCLEOTIDE SEQUENCE</scope>
    <source>
        <strain evidence="7">CC70A</strain>
    </source>
</reference>
<dbReference type="PANTHER" id="PTHR32196:SF72">
    <property type="entry name" value="RIBOSE IMPORT PERMEASE PROTEIN RBSC"/>
    <property type="match status" value="1"/>
</dbReference>
<comment type="caution">
    <text evidence="7">The sequence shown here is derived from an EMBL/GenBank/DDBJ whole genome shotgun (WGS) entry which is preliminary data.</text>
</comment>
<feature type="transmembrane region" description="Helical" evidence="6">
    <location>
        <begin position="28"/>
        <end position="47"/>
    </location>
</feature>
<dbReference type="CDD" id="cd06579">
    <property type="entry name" value="TM_PBP1_transp_AraH_like"/>
    <property type="match status" value="1"/>
</dbReference>
<feature type="transmembrane region" description="Helical" evidence="6">
    <location>
        <begin position="176"/>
        <end position="198"/>
    </location>
</feature>
<sequence>MEQEAVVKNNKFFNKIKKNSRVFLKDNLGILIALFALCTFLSINPSTSNSFLASKNIFNVLRQISTNLYLACGMTMVIILGGIDLSVGSIIALSGCISAGCVARYNLPLPVALLIGISIGLMIGMLNGTIVAKTTIPPFIVTLATMNIVKGLAYVYTGGSPVRVVTKEWQFLGAGYIGPIPTPVIILIAVLIVTAILMNKTKFGRHMYAVGGNQQAAQFSGINVAKVKFWVHAYSGLMAGLAGVVLASRMYSGQPTAGDGAEMDAIAAVVVGGTSMAGGYGKIGGTIIGALIIGVLNNGLNLMNVNSFWQYVVKGSVILLAVYIDYIRNKKKK</sequence>
<keyword evidence="4 6" id="KW-1133">Transmembrane helix</keyword>
<evidence type="ECO:0000256" key="6">
    <source>
        <dbReference type="SAM" id="Phobius"/>
    </source>
</evidence>
<dbReference type="Pfam" id="PF02653">
    <property type="entry name" value="BPD_transp_2"/>
    <property type="match status" value="1"/>
</dbReference>
<accession>A0AA42J181</accession>
<feature type="transmembrane region" description="Helical" evidence="6">
    <location>
        <begin position="308"/>
        <end position="327"/>
    </location>
</feature>
<proteinExistence type="predicted"/>
<evidence type="ECO:0000313" key="7">
    <source>
        <dbReference type="EMBL" id="MDA3731956.1"/>
    </source>
</evidence>
<protein>
    <submittedName>
        <fullName evidence="7">ABC transporter permease</fullName>
    </submittedName>
</protein>
<dbReference type="Proteomes" id="UP001169242">
    <property type="component" value="Unassembled WGS sequence"/>
</dbReference>
<keyword evidence="8" id="KW-1185">Reference proteome</keyword>
<evidence type="ECO:0000313" key="8">
    <source>
        <dbReference type="Proteomes" id="UP001169242"/>
    </source>
</evidence>
<dbReference type="InterPro" id="IPR001851">
    <property type="entry name" value="ABC_transp_permease"/>
</dbReference>
<dbReference type="AlphaFoldDB" id="A0AA42J181"/>
<name>A0AA42J181_9FIRM</name>
<feature type="transmembrane region" description="Helical" evidence="6">
    <location>
        <begin position="229"/>
        <end position="251"/>
    </location>
</feature>
<comment type="subcellular location">
    <subcellularLocation>
        <location evidence="1">Cell membrane</location>
        <topology evidence="1">Multi-pass membrane protein</topology>
    </subcellularLocation>
</comment>
<dbReference type="EMBL" id="JAQIFT010000043">
    <property type="protein sequence ID" value="MDA3731956.1"/>
    <property type="molecule type" value="Genomic_DNA"/>
</dbReference>
<evidence type="ECO:0000256" key="5">
    <source>
        <dbReference type="ARBA" id="ARBA00023136"/>
    </source>
</evidence>
<dbReference type="GO" id="GO:0022857">
    <property type="term" value="F:transmembrane transporter activity"/>
    <property type="evidence" value="ECO:0007669"/>
    <property type="project" value="InterPro"/>
</dbReference>
<evidence type="ECO:0000256" key="2">
    <source>
        <dbReference type="ARBA" id="ARBA00022475"/>
    </source>
</evidence>
<dbReference type="PANTHER" id="PTHR32196">
    <property type="entry name" value="ABC TRANSPORTER PERMEASE PROTEIN YPHD-RELATED-RELATED"/>
    <property type="match status" value="1"/>
</dbReference>
<dbReference type="GO" id="GO:0005886">
    <property type="term" value="C:plasma membrane"/>
    <property type="evidence" value="ECO:0007669"/>
    <property type="project" value="UniProtKB-SubCell"/>
</dbReference>
<evidence type="ECO:0000256" key="3">
    <source>
        <dbReference type="ARBA" id="ARBA00022692"/>
    </source>
</evidence>
<keyword evidence="3 6" id="KW-0812">Transmembrane</keyword>